<dbReference type="EC" id="7.1.1.-" evidence="10"/>
<comment type="subunit">
    <text evidence="10">NDH-1 is composed of 14 different subunits. Subunits NuoB, C, D, E, F, and G constitute the peripheral sector of the complex.</text>
</comment>
<evidence type="ECO:0000313" key="14">
    <source>
        <dbReference type="Proteomes" id="UP000518288"/>
    </source>
</evidence>
<dbReference type="NCBIfam" id="NF004739">
    <property type="entry name" value="PRK06075.1"/>
    <property type="match status" value="1"/>
</dbReference>
<dbReference type="EMBL" id="JACCFH010000001">
    <property type="protein sequence ID" value="NYG34187.1"/>
    <property type="molecule type" value="Genomic_DNA"/>
</dbReference>
<dbReference type="GO" id="GO:0005886">
    <property type="term" value="C:plasma membrane"/>
    <property type="evidence" value="ECO:0007669"/>
    <property type="project" value="UniProtKB-SubCell"/>
</dbReference>
<evidence type="ECO:0000259" key="12">
    <source>
        <dbReference type="Pfam" id="PF00346"/>
    </source>
</evidence>
<evidence type="ECO:0000256" key="8">
    <source>
        <dbReference type="ARBA" id="ARBA00023075"/>
    </source>
</evidence>
<keyword evidence="6 10" id="KW-1278">Translocase</keyword>
<evidence type="ECO:0000256" key="11">
    <source>
        <dbReference type="RuleBase" id="RU003685"/>
    </source>
</evidence>
<dbReference type="HAMAP" id="MF_01358">
    <property type="entry name" value="NDH1_NuoD"/>
    <property type="match status" value="1"/>
</dbReference>
<evidence type="ECO:0000256" key="2">
    <source>
        <dbReference type="ARBA" id="ARBA00005769"/>
    </source>
</evidence>
<dbReference type="PANTHER" id="PTHR11993:SF10">
    <property type="entry name" value="NADH DEHYDROGENASE [UBIQUINONE] IRON-SULFUR PROTEIN 2, MITOCHONDRIAL"/>
    <property type="match status" value="1"/>
</dbReference>
<organism evidence="13 14">
    <name type="scientific">Sphaerotilus montanus</name>
    <dbReference type="NCBI Taxonomy" id="522889"/>
    <lineage>
        <taxon>Bacteria</taxon>
        <taxon>Pseudomonadati</taxon>
        <taxon>Pseudomonadota</taxon>
        <taxon>Betaproteobacteria</taxon>
        <taxon>Burkholderiales</taxon>
        <taxon>Sphaerotilaceae</taxon>
        <taxon>Sphaerotilus</taxon>
    </lineage>
</organism>
<dbReference type="AlphaFoldDB" id="A0A7Y9R356"/>
<evidence type="ECO:0000256" key="6">
    <source>
        <dbReference type="ARBA" id="ARBA00022967"/>
    </source>
</evidence>
<dbReference type="PROSITE" id="PS00535">
    <property type="entry name" value="COMPLEX1_49K"/>
    <property type="match status" value="1"/>
</dbReference>
<dbReference type="NCBIfam" id="TIGR01962">
    <property type="entry name" value="NuoD"/>
    <property type="match status" value="1"/>
</dbReference>
<evidence type="ECO:0000256" key="1">
    <source>
        <dbReference type="ARBA" id="ARBA00002378"/>
    </source>
</evidence>
<proteinExistence type="inferred from homology"/>
<keyword evidence="5 10" id="KW-0874">Quinone</keyword>
<dbReference type="GO" id="GO:0051287">
    <property type="term" value="F:NAD binding"/>
    <property type="evidence" value="ECO:0007669"/>
    <property type="project" value="InterPro"/>
</dbReference>
<dbReference type="Gene3D" id="1.10.645.10">
    <property type="entry name" value="Cytochrome-c3 Hydrogenase, chain B"/>
    <property type="match status" value="1"/>
</dbReference>
<comment type="catalytic activity">
    <reaction evidence="10">
        <text>a quinone + NADH + 5 H(+)(in) = a quinol + NAD(+) + 4 H(+)(out)</text>
        <dbReference type="Rhea" id="RHEA:57888"/>
        <dbReference type="ChEBI" id="CHEBI:15378"/>
        <dbReference type="ChEBI" id="CHEBI:24646"/>
        <dbReference type="ChEBI" id="CHEBI:57540"/>
        <dbReference type="ChEBI" id="CHEBI:57945"/>
        <dbReference type="ChEBI" id="CHEBI:132124"/>
    </reaction>
</comment>
<dbReference type="RefSeq" id="WP_179634865.1">
    <property type="nucleotide sequence ID" value="NZ_CAXYYM010000065.1"/>
</dbReference>
<name>A0A7Y9R356_9BURK</name>
<keyword evidence="7 10" id="KW-0520">NAD</keyword>
<dbReference type="InterPro" id="IPR022885">
    <property type="entry name" value="NDH1_su_D/H"/>
</dbReference>
<dbReference type="InterPro" id="IPR029014">
    <property type="entry name" value="NiFe-Hase_large"/>
</dbReference>
<accession>A0A7Y9R356</accession>
<keyword evidence="8 10" id="KW-0830">Ubiquinone</keyword>
<dbReference type="Proteomes" id="UP000518288">
    <property type="component" value="Unassembled WGS sequence"/>
</dbReference>
<evidence type="ECO:0000256" key="5">
    <source>
        <dbReference type="ARBA" id="ARBA00022719"/>
    </source>
</evidence>
<dbReference type="SUPFAM" id="SSF56762">
    <property type="entry name" value="HydB/Nqo4-like"/>
    <property type="match status" value="1"/>
</dbReference>
<dbReference type="GO" id="GO:0050136">
    <property type="term" value="F:NADH dehydrogenase (quinone) (non-electrogenic) activity"/>
    <property type="evidence" value="ECO:0007669"/>
    <property type="project" value="UniProtKB-UniRule"/>
</dbReference>
<evidence type="ECO:0000256" key="4">
    <source>
        <dbReference type="ARBA" id="ARBA00022475"/>
    </source>
</evidence>
<comment type="subcellular location">
    <subcellularLocation>
        <location evidence="10">Cell membrane</location>
        <topology evidence="10">Peripheral membrane protein</topology>
        <orientation evidence="10">Cytoplasmic side</orientation>
    </subcellularLocation>
</comment>
<evidence type="ECO:0000256" key="10">
    <source>
        <dbReference type="HAMAP-Rule" id="MF_01358"/>
    </source>
</evidence>
<keyword evidence="3 10" id="KW-0813">Transport</keyword>
<comment type="function">
    <text evidence="1 10">NDH-1 shuttles electrons from NADH, via FMN and iron-sulfur (Fe-S) centers, to quinones in the respiratory chain. The immediate electron acceptor for the enzyme in this species is believed to be ubiquinone. Couples the redox reaction to proton translocation (for every two electrons transferred, four hydrogen ions are translocated across the cytoplasmic membrane), and thus conserves the redox energy in a proton gradient.</text>
</comment>
<keyword evidence="9 10" id="KW-0472">Membrane</keyword>
<sequence>MAEIKNYTLNFGPQHPAAHGVLRLVLELDGEVIQRADPHIGLLHRATEKLAESKTFIQSLPYMDRLDYVSMMANEHAYCLAIEKLLGVDVPIRAQYIRVLFSEITRLLNHLLWLGCHGMDCGAMNMLIYCFREREDLFDMYEAVSGARMHAAYFRPGGVYRDLPDTMPQYKHSKIRNAKAMARLNENRQGSLLDFIDDFATRFPTLIDEYETLLTDNRIWKQRTVGIGVVSPERALNLGFTGAMLRGSGIAWDLRKNQPYEVYDRMDFDIPVGVNGDTYDRYLVRVEEMRQSNRIIKQCVDWLRKNPGPVITDNHKVAPPSRVEMKTSMEELIHHFKLFTEGFHVPEGEAYAAVEHPKGEFGIYLISDGANKPYRMKIRPPGYVHLAALDEMSRGHMIADAVAIIGTMDVVFGEIDR</sequence>
<evidence type="ECO:0000256" key="9">
    <source>
        <dbReference type="ARBA" id="ARBA00023136"/>
    </source>
</evidence>
<keyword evidence="4 10" id="KW-1003">Cell membrane</keyword>
<evidence type="ECO:0000256" key="7">
    <source>
        <dbReference type="ARBA" id="ARBA00023027"/>
    </source>
</evidence>
<comment type="caution">
    <text evidence="13">The sequence shown here is derived from an EMBL/GenBank/DDBJ whole genome shotgun (WGS) entry which is preliminary data.</text>
</comment>
<gene>
    <name evidence="10" type="primary">nuoD</name>
    <name evidence="13" type="ORF">BDD16_003173</name>
</gene>
<dbReference type="PANTHER" id="PTHR11993">
    <property type="entry name" value="NADH-UBIQUINONE OXIDOREDUCTASE 49 KDA SUBUNIT"/>
    <property type="match status" value="1"/>
</dbReference>
<dbReference type="GO" id="GO:0048038">
    <property type="term" value="F:quinone binding"/>
    <property type="evidence" value="ECO:0007669"/>
    <property type="project" value="UniProtKB-KW"/>
</dbReference>
<feature type="domain" description="NADH-quinone oxidoreductase subunit D" evidence="12">
    <location>
        <begin position="120"/>
        <end position="417"/>
    </location>
</feature>
<protein>
    <recommendedName>
        <fullName evidence="10">NADH-quinone oxidoreductase subunit D</fullName>
        <ecNumber evidence="10">7.1.1.-</ecNumber>
    </recommendedName>
    <alternativeName>
        <fullName evidence="10">NADH dehydrogenase I subunit D</fullName>
    </alternativeName>
    <alternativeName>
        <fullName evidence="10">NDH-1 subunit D</fullName>
    </alternativeName>
</protein>
<evidence type="ECO:0000256" key="3">
    <source>
        <dbReference type="ARBA" id="ARBA00022448"/>
    </source>
</evidence>
<comment type="similarity">
    <text evidence="2 10 11">Belongs to the complex I 49 kDa subunit family.</text>
</comment>
<dbReference type="InterPro" id="IPR014029">
    <property type="entry name" value="NADH_UbQ_OxRdtase_49kDa_CS"/>
</dbReference>
<dbReference type="Pfam" id="PF00346">
    <property type="entry name" value="Complex1_49kDa"/>
    <property type="match status" value="1"/>
</dbReference>
<evidence type="ECO:0000313" key="13">
    <source>
        <dbReference type="EMBL" id="NYG34187.1"/>
    </source>
</evidence>
<reference evidence="13 14" key="1">
    <citation type="submission" date="2020-07" db="EMBL/GenBank/DDBJ databases">
        <title>Genomic Encyclopedia of Archaeal and Bacterial Type Strains, Phase II (KMG-II): from individual species to whole genera.</title>
        <authorList>
            <person name="Goeker M."/>
        </authorList>
    </citation>
    <scope>NUCLEOTIDE SEQUENCE [LARGE SCALE GENOMIC DNA]</scope>
    <source>
        <strain evidence="13 14">DSM 21226</strain>
    </source>
</reference>
<dbReference type="InterPro" id="IPR001135">
    <property type="entry name" value="NADH_Q_OxRdtase_suD"/>
</dbReference>
<dbReference type="FunFam" id="1.10.645.10:FF:000005">
    <property type="entry name" value="NADH-quinone oxidoreductase subunit D"/>
    <property type="match status" value="1"/>
</dbReference>
<keyword evidence="14" id="KW-1185">Reference proteome</keyword>